<dbReference type="RefSeq" id="WP_177428564.1">
    <property type="nucleotide sequence ID" value="NZ_FMSV02000537.1"/>
</dbReference>
<organism evidence="9 10">
    <name type="scientific">Candidatus Venteria ishoeyi</name>
    <dbReference type="NCBI Taxonomy" id="1899563"/>
    <lineage>
        <taxon>Bacteria</taxon>
        <taxon>Pseudomonadati</taxon>
        <taxon>Pseudomonadota</taxon>
        <taxon>Gammaproteobacteria</taxon>
        <taxon>Thiotrichales</taxon>
        <taxon>Thiotrichaceae</taxon>
        <taxon>Venteria</taxon>
    </lineage>
</organism>
<evidence type="ECO:0000313" key="10">
    <source>
        <dbReference type="Proteomes" id="UP000236724"/>
    </source>
</evidence>
<dbReference type="InterPro" id="IPR050790">
    <property type="entry name" value="ExbB/TolQ_transport"/>
</dbReference>
<feature type="transmembrane region" description="Helical" evidence="7">
    <location>
        <begin position="110"/>
        <end position="134"/>
    </location>
</feature>
<sequence length="220" mass="23686">MFEFIKAGGFLMYPILLCSLVAMGIIGERFWTLQRKRIVPQGLVARVWSWVKEDKLDRHRVEALRNGSPLGKILAAGLINRHCSRDVMKESIEEVGGQVVHALGRHLNMLGIIASIAPLLGLLGTVVGMIEVFATITSEGVGNASALAGGISKALFTTAAGLSVAIPSLFFYRYLRGKVAGLVVDMEQETVRMLDVLHGAREANEKNDGSENLASNGAVS</sequence>
<dbReference type="GO" id="GO:0005886">
    <property type="term" value="C:plasma membrane"/>
    <property type="evidence" value="ECO:0007669"/>
    <property type="project" value="UniProtKB-SubCell"/>
</dbReference>
<comment type="subcellular location">
    <subcellularLocation>
        <location evidence="1">Cell membrane</location>
        <topology evidence="1">Multi-pass membrane protein</topology>
    </subcellularLocation>
    <subcellularLocation>
        <location evidence="6">Membrane</location>
        <topology evidence="6">Multi-pass membrane protein</topology>
    </subcellularLocation>
</comment>
<keyword evidence="2" id="KW-1003">Cell membrane</keyword>
<keyword evidence="3 7" id="KW-0812">Transmembrane</keyword>
<evidence type="ECO:0000313" key="9">
    <source>
        <dbReference type="EMBL" id="SEH07628.1"/>
    </source>
</evidence>
<dbReference type="InterPro" id="IPR002898">
    <property type="entry name" value="MotA_ExbB_proton_chnl"/>
</dbReference>
<evidence type="ECO:0000256" key="7">
    <source>
        <dbReference type="SAM" id="Phobius"/>
    </source>
</evidence>
<name>A0A1H6FC26_9GAMM</name>
<dbReference type="Proteomes" id="UP000236724">
    <property type="component" value="Unassembled WGS sequence"/>
</dbReference>
<keyword evidence="10" id="KW-1185">Reference proteome</keyword>
<evidence type="ECO:0000256" key="4">
    <source>
        <dbReference type="ARBA" id="ARBA00022989"/>
    </source>
</evidence>
<evidence type="ECO:0000256" key="2">
    <source>
        <dbReference type="ARBA" id="ARBA00022475"/>
    </source>
</evidence>
<protein>
    <submittedName>
        <fullName evidence="9">Biopolymer transport protein ExbB</fullName>
    </submittedName>
</protein>
<keyword evidence="4 7" id="KW-1133">Transmembrane helix</keyword>
<comment type="similarity">
    <text evidence="6">Belongs to the exbB/tolQ family.</text>
</comment>
<dbReference type="Pfam" id="PF01618">
    <property type="entry name" value="MotA_ExbB"/>
    <property type="match status" value="1"/>
</dbReference>
<keyword evidence="6" id="KW-0653">Protein transport</keyword>
<feature type="domain" description="MotA/TolQ/ExbB proton channel" evidence="8">
    <location>
        <begin position="68"/>
        <end position="187"/>
    </location>
</feature>
<accession>A0A1H6FC26</accession>
<dbReference type="AlphaFoldDB" id="A0A1H6FC26"/>
<feature type="transmembrane region" description="Helical" evidence="7">
    <location>
        <begin position="12"/>
        <end position="31"/>
    </location>
</feature>
<evidence type="ECO:0000259" key="8">
    <source>
        <dbReference type="Pfam" id="PF01618"/>
    </source>
</evidence>
<dbReference type="PANTHER" id="PTHR30625">
    <property type="entry name" value="PROTEIN TOLQ"/>
    <property type="match status" value="1"/>
</dbReference>
<gene>
    <name evidence="9" type="primary">exbB_3</name>
    <name evidence="9" type="ORF">MBHS_03506</name>
</gene>
<dbReference type="PANTHER" id="PTHR30625:SF11">
    <property type="entry name" value="MOTA_TOLQ_EXBB PROTON CHANNEL DOMAIN-CONTAINING PROTEIN"/>
    <property type="match status" value="1"/>
</dbReference>
<keyword evidence="5 7" id="KW-0472">Membrane</keyword>
<evidence type="ECO:0000256" key="1">
    <source>
        <dbReference type="ARBA" id="ARBA00004651"/>
    </source>
</evidence>
<evidence type="ECO:0000256" key="6">
    <source>
        <dbReference type="RuleBase" id="RU004057"/>
    </source>
</evidence>
<evidence type="ECO:0000256" key="3">
    <source>
        <dbReference type="ARBA" id="ARBA00022692"/>
    </source>
</evidence>
<keyword evidence="6" id="KW-0813">Transport</keyword>
<reference evidence="9 10" key="1">
    <citation type="submission" date="2016-10" db="EMBL/GenBank/DDBJ databases">
        <authorList>
            <person name="de Groot N.N."/>
        </authorList>
    </citation>
    <scope>NUCLEOTIDE SEQUENCE [LARGE SCALE GENOMIC DNA]</scope>
    <source>
        <strain evidence="9">MBHS1</strain>
    </source>
</reference>
<proteinExistence type="inferred from homology"/>
<evidence type="ECO:0000256" key="5">
    <source>
        <dbReference type="ARBA" id="ARBA00023136"/>
    </source>
</evidence>
<dbReference type="GO" id="GO:0017038">
    <property type="term" value="P:protein import"/>
    <property type="evidence" value="ECO:0007669"/>
    <property type="project" value="TreeGrafter"/>
</dbReference>
<dbReference type="EMBL" id="FMSV02000537">
    <property type="protein sequence ID" value="SEH07628.1"/>
    <property type="molecule type" value="Genomic_DNA"/>
</dbReference>
<feature type="transmembrane region" description="Helical" evidence="7">
    <location>
        <begin position="154"/>
        <end position="172"/>
    </location>
</feature>